<feature type="domain" description="HTH lysR-type" evidence="5">
    <location>
        <begin position="1"/>
        <end position="58"/>
    </location>
</feature>
<dbReference type="Proteomes" id="UP000672657">
    <property type="component" value="Unassembled WGS sequence"/>
</dbReference>
<dbReference type="PANTHER" id="PTHR30346">
    <property type="entry name" value="TRANSCRIPTIONAL DUAL REGULATOR HCAR-RELATED"/>
    <property type="match status" value="1"/>
</dbReference>
<evidence type="ECO:0000313" key="6">
    <source>
        <dbReference type="EMBL" id="CAG2159314.1"/>
    </source>
</evidence>
<evidence type="ECO:0000256" key="3">
    <source>
        <dbReference type="ARBA" id="ARBA00023125"/>
    </source>
</evidence>
<evidence type="ECO:0000256" key="1">
    <source>
        <dbReference type="ARBA" id="ARBA00009437"/>
    </source>
</evidence>
<protein>
    <submittedName>
        <fullName evidence="6">Hca operon transcriptional activator HcaR</fullName>
    </submittedName>
</protein>
<dbReference type="PRINTS" id="PR00039">
    <property type="entry name" value="HTHLYSR"/>
</dbReference>
<keyword evidence="4" id="KW-0804">Transcription</keyword>
<dbReference type="InterPro" id="IPR000847">
    <property type="entry name" value="LysR_HTH_N"/>
</dbReference>
<dbReference type="SUPFAM" id="SSF53850">
    <property type="entry name" value="Periplasmic binding protein-like II"/>
    <property type="match status" value="1"/>
</dbReference>
<name>A0ABM8TSK6_9BURK</name>
<dbReference type="CDD" id="cd08414">
    <property type="entry name" value="PBP2_LTTR_aromatics_like"/>
    <property type="match status" value="1"/>
</dbReference>
<dbReference type="RefSeq" id="WP_211957430.1">
    <property type="nucleotide sequence ID" value="NZ_CAJPVI010000057.1"/>
</dbReference>
<gene>
    <name evidence="6" type="primary">hcaR_3</name>
    <name evidence="6" type="ORF">LMG26411_06609</name>
</gene>
<reference evidence="6 7" key="1">
    <citation type="submission" date="2021-03" db="EMBL/GenBank/DDBJ databases">
        <authorList>
            <person name="Peeters C."/>
        </authorList>
    </citation>
    <scope>NUCLEOTIDE SEQUENCE [LARGE SCALE GENOMIC DNA]</scope>
    <source>
        <strain evidence="6 7">LMG 26411</strain>
    </source>
</reference>
<dbReference type="PANTHER" id="PTHR30346:SF30">
    <property type="entry name" value="SMALL NEUTRAL PROTEASE REGULATORY PROTEIN"/>
    <property type="match status" value="1"/>
</dbReference>
<keyword evidence="2" id="KW-0805">Transcription regulation</keyword>
<evidence type="ECO:0000313" key="7">
    <source>
        <dbReference type="Proteomes" id="UP000672657"/>
    </source>
</evidence>
<dbReference type="EMBL" id="CAJPVI010000057">
    <property type="protein sequence ID" value="CAG2159314.1"/>
    <property type="molecule type" value="Genomic_DNA"/>
</dbReference>
<comment type="caution">
    <text evidence="6">The sequence shown here is derived from an EMBL/GenBank/DDBJ whole genome shotgun (WGS) entry which is preliminary data.</text>
</comment>
<dbReference type="PROSITE" id="PS50931">
    <property type="entry name" value="HTH_LYSR"/>
    <property type="match status" value="1"/>
</dbReference>
<proteinExistence type="inferred from homology"/>
<evidence type="ECO:0000259" key="5">
    <source>
        <dbReference type="PROSITE" id="PS50931"/>
    </source>
</evidence>
<dbReference type="Pfam" id="PF03466">
    <property type="entry name" value="LysR_substrate"/>
    <property type="match status" value="1"/>
</dbReference>
<keyword evidence="3" id="KW-0238">DNA-binding</keyword>
<organism evidence="6 7">
    <name type="scientific">Cupriavidus numazuensis</name>
    <dbReference type="NCBI Taxonomy" id="221992"/>
    <lineage>
        <taxon>Bacteria</taxon>
        <taxon>Pseudomonadati</taxon>
        <taxon>Pseudomonadota</taxon>
        <taxon>Betaproteobacteria</taxon>
        <taxon>Burkholderiales</taxon>
        <taxon>Burkholderiaceae</taxon>
        <taxon>Cupriavidus</taxon>
    </lineage>
</organism>
<evidence type="ECO:0000256" key="4">
    <source>
        <dbReference type="ARBA" id="ARBA00023163"/>
    </source>
</evidence>
<sequence length="307" mass="32978">MELRQLRQALMLAETLNFSRAAERLHMAQPPLSSSIRKLEEELGAVLFERLPTGVKVTPVGESVLRTARRALFYIDEVRRVAREGEAGEHGVLRLGYTSSAAYDLVPRLISAFRAAYPAVELVLDEASTTEMLRAIEAQTLDAAIVAYPVLEPTTATITLIEPGELQLAVRADSELARRDSIAFADLAGVPFIIHSRQQAPTLHALTMNAFLQTGVRPNIVQEVTHVRSLLSLVESGMGVGLVAAFLGKHVSGAIKLLPLVDGLDRITVGLALATSAEDSTATARNFIAIAARVLSPGGDAVDNDEV</sequence>
<dbReference type="Gene3D" id="1.10.10.10">
    <property type="entry name" value="Winged helix-like DNA-binding domain superfamily/Winged helix DNA-binding domain"/>
    <property type="match status" value="1"/>
</dbReference>
<dbReference type="InterPro" id="IPR036388">
    <property type="entry name" value="WH-like_DNA-bd_sf"/>
</dbReference>
<dbReference type="SUPFAM" id="SSF46785">
    <property type="entry name" value="Winged helix' DNA-binding domain"/>
    <property type="match status" value="1"/>
</dbReference>
<dbReference type="Gene3D" id="3.40.190.10">
    <property type="entry name" value="Periplasmic binding protein-like II"/>
    <property type="match status" value="2"/>
</dbReference>
<accession>A0ABM8TSK6</accession>
<dbReference type="InterPro" id="IPR036390">
    <property type="entry name" value="WH_DNA-bd_sf"/>
</dbReference>
<dbReference type="Pfam" id="PF00126">
    <property type="entry name" value="HTH_1"/>
    <property type="match status" value="1"/>
</dbReference>
<keyword evidence="7" id="KW-1185">Reference proteome</keyword>
<comment type="similarity">
    <text evidence="1">Belongs to the LysR transcriptional regulatory family.</text>
</comment>
<dbReference type="InterPro" id="IPR005119">
    <property type="entry name" value="LysR_subst-bd"/>
</dbReference>
<evidence type="ECO:0000256" key="2">
    <source>
        <dbReference type="ARBA" id="ARBA00023015"/>
    </source>
</evidence>